<reference evidence="2" key="1">
    <citation type="submission" date="2015-01" db="EMBL/GenBank/DDBJ databases">
        <authorList>
            <person name="Aksoy S."/>
            <person name="Warren W."/>
            <person name="Wilson R.K."/>
        </authorList>
    </citation>
    <scope>NUCLEOTIDE SEQUENCE [LARGE SCALE GENOMIC DNA]</scope>
    <source>
        <strain evidence="2">IAEA</strain>
    </source>
</reference>
<dbReference type="EMBL" id="JXJN01015322">
    <property type="status" value="NOT_ANNOTATED_CDS"/>
    <property type="molecule type" value="Genomic_DNA"/>
</dbReference>
<proteinExistence type="predicted"/>
<protein>
    <submittedName>
        <fullName evidence="1">Uncharacterized protein</fullName>
    </submittedName>
</protein>
<accession>A0A1B0BJ36</accession>
<dbReference type="VEuPathDB" id="VectorBase:GPPI031822"/>
<evidence type="ECO:0000313" key="1">
    <source>
        <dbReference type="EnsemblMetazoa" id="GPPI031822-PA"/>
    </source>
</evidence>
<reference evidence="1" key="2">
    <citation type="submission" date="2020-05" db="UniProtKB">
        <authorList>
            <consortium name="EnsemblMetazoa"/>
        </authorList>
    </citation>
    <scope>IDENTIFICATION</scope>
    <source>
        <strain evidence="1">IAEA</strain>
    </source>
</reference>
<name>A0A1B0BJ36_9MUSC</name>
<dbReference type="AlphaFoldDB" id="A0A1B0BJ36"/>
<dbReference type="STRING" id="67801.A0A1B0BJ36"/>
<dbReference type="EnsemblMetazoa" id="GPPI031822-RA">
    <property type="protein sequence ID" value="GPPI031822-PA"/>
    <property type="gene ID" value="GPPI031822"/>
</dbReference>
<organism evidence="1 2">
    <name type="scientific">Glossina palpalis gambiensis</name>
    <dbReference type="NCBI Taxonomy" id="67801"/>
    <lineage>
        <taxon>Eukaryota</taxon>
        <taxon>Metazoa</taxon>
        <taxon>Ecdysozoa</taxon>
        <taxon>Arthropoda</taxon>
        <taxon>Hexapoda</taxon>
        <taxon>Insecta</taxon>
        <taxon>Pterygota</taxon>
        <taxon>Neoptera</taxon>
        <taxon>Endopterygota</taxon>
        <taxon>Diptera</taxon>
        <taxon>Brachycera</taxon>
        <taxon>Muscomorpha</taxon>
        <taxon>Hippoboscoidea</taxon>
        <taxon>Glossinidae</taxon>
        <taxon>Glossina</taxon>
    </lineage>
</organism>
<sequence length="265" mass="31118">MKNFLTFLVKIFWELLTIKNQSSSHRLSNMNASIDRLGPQSGTEFFKTTLIHPVEYYETLAQTRKIIERRANIDGQINSLLHNVHEILNEQRYKQTNRRQDEEAWKKQKLKEKVKPPTVKEQEVQTNLSTLDKPMTPASGRVSIPRAKVMCTQKETERLHRAIPPPNVPHFDRTVGVKEVLHQRALLEGMLMEHKQLQRDRETIVHEIKMMRNYLDDIRCRLDTSLKKLNQKVPSVDDQYPSDFQFYRTKFYSQLPPVSPAPSTK</sequence>
<dbReference type="Proteomes" id="UP000092460">
    <property type="component" value="Unassembled WGS sequence"/>
</dbReference>
<keyword evidence="2" id="KW-1185">Reference proteome</keyword>
<evidence type="ECO:0000313" key="2">
    <source>
        <dbReference type="Proteomes" id="UP000092460"/>
    </source>
</evidence>